<comment type="caution">
    <text evidence="3">The sequence shown here is derived from an EMBL/GenBank/DDBJ whole genome shotgun (WGS) entry which is preliminary data.</text>
</comment>
<reference evidence="3 4" key="1">
    <citation type="journal article" date="2019" name="Syst. Appl. Microbiol.">
        <title>Characterization of Bifidobacterium species in feaces of the Egyptian fruit bat: Description of B. vespertilionis sp. nov. and B. rousetti sp. nov.</title>
        <authorList>
            <person name="Modesto M."/>
            <person name="Satti M."/>
            <person name="Watanabe K."/>
            <person name="Puglisi E."/>
            <person name="Morelli L."/>
            <person name="Huang C.-H."/>
            <person name="Liou J.-S."/>
            <person name="Miyashita M."/>
            <person name="Tamura T."/>
            <person name="Saito S."/>
            <person name="Mori K."/>
            <person name="Huang L."/>
            <person name="Sciavilla P."/>
            <person name="Sandri C."/>
            <person name="Spiezio C."/>
            <person name="Vitali F."/>
            <person name="Cavalieri D."/>
            <person name="Perpetuini G."/>
            <person name="Tofalo R."/>
            <person name="Bonetti A."/>
            <person name="Arita M."/>
            <person name="Mattarelli P."/>
        </authorList>
    </citation>
    <scope>NUCLEOTIDE SEQUENCE [LARGE SCALE GENOMIC DNA]</scope>
    <source>
        <strain evidence="3 4">RST27</strain>
    </source>
</reference>
<evidence type="ECO:0000256" key="1">
    <source>
        <dbReference type="ARBA" id="ARBA00007637"/>
    </source>
</evidence>
<evidence type="ECO:0000259" key="2">
    <source>
        <dbReference type="Pfam" id="PF01370"/>
    </source>
</evidence>
<evidence type="ECO:0000313" key="4">
    <source>
        <dbReference type="Proteomes" id="UP000326060"/>
    </source>
</evidence>
<dbReference type="EMBL" id="RZJP01000005">
    <property type="protein sequence ID" value="KAA8815236.1"/>
    <property type="molecule type" value="Genomic_DNA"/>
</dbReference>
<dbReference type="SUPFAM" id="SSF51735">
    <property type="entry name" value="NAD(P)-binding Rossmann-fold domains"/>
    <property type="match status" value="1"/>
</dbReference>
<dbReference type="Proteomes" id="UP000326060">
    <property type="component" value="Unassembled WGS sequence"/>
</dbReference>
<comment type="similarity">
    <text evidence="1">Belongs to the NAD(P)-dependent epimerase/dehydratase family.</text>
</comment>
<dbReference type="PANTHER" id="PTHR43000">
    <property type="entry name" value="DTDP-D-GLUCOSE 4,6-DEHYDRATASE-RELATED"/>
    <property type="match status" value="1"/>
</dbReference>
<proteinExistence type="inferred from homology"/>
<dbReference type="Pfam" id="PF01370">
    <property type="entry name" value="Epimerase"/>
    <property type="match status" value="2"/>
</dbReference>
<name>A0A5M9Z9U7_9BIFI</name>
<dbReference type="Gene3D" id="3.40.50.720">
    <property type="entry name" value="NAD(P)-binding Rossmann-like Domain"/>
    <property type="match status" value="1"/>
</dbReference>
<dbReference type="AlphaFoldDB" id="A0A5M9Z9U7"/>
<organism evidence="3 4">
    <name type="scientific">Bifidobacterium callitrichos</name>
    <dbReference type="NCBI Taxonomy" id="762209"/>
    <lineage>
        <taxon>Bacteria</taxon>
        <taxon>Bacillati</taxon>
        <taxon>Actinomycetota</taxon>
        <taxon>Actinomycetes</taxon>
        <taxon>Bifidobacteriales</taxon>
        <taxon>Bifidobacteriaceae</taxon>
        <taxon>Bifidobacterium</taxon>
    </lineage>
</organism>
<accession>A0A5M9Z9U7</accession>
<protein>
    <submittedName>
        <fullName evidence="3">NAD-dependent epimerase/dehydratase family protein</fullName>
    </submittedName>
</protein>
<gene>
    <name evidence="3" type="ORF">EMB92_10865</name>
</gene>
<feature type="domain" description="NAD-dependent epimerase/dehydratase" evidence="2">
    <location>
        <begin position="5"/>
        <end position="141"/>
    </location>
</feature>
<dbReference type="InterPro" id="IPR036291">
    <property type="entry name" value="NAD(P)-bd_dom_sf"/>
</dbReference>
<sequence length="385" mass="42004">MMHKILITGGAGFIGSAIVNRLYSENGWDVTVLDSLSEQIHGKEPESSYLYRSIQGKCRFIRGDVRDLNAMLDAIDGVDYVIHLAAETGTGQSMYEINRYNEVNVMGTSNLLQAISMKGKASTVRKIVLSSSRSVYGEGKYSCPNCGFVNPSSRTGERMLAGDFNMYCDSCGAKLTLVATTEDTPAKPRSLYAFTKLAQEQMLATMCPALGIDYTVFRFQNVYGVGQSLDNPYTGILSVFSTRMLRNQPINIFEDGLESRDFINVKDVAAGVVASLTHPESNGETINLGSGVNTSVIDIANILKDAYASSSAINITGDFRIGDIAHNKADINKARTLLGFEPAVSLHDGLNAFCKWVGTETVGDNGYERSLEEMEHAGMFVRKQH</sequence>
<feature type="domain" description="NAD-dependent epimerase/dehydratase" evidence="2">
    <location>
        <begin position="180"/>
        <end position="289"/>
    </location>
</feature>
<evidence type="ECO:0000313" key="3">
    <source>
        <dbReference type="EMBL" id="KAA8815236.1"/>
    </source>
</evidence>
<dbReference type="InterPro" id="IPR001509">
    <property type="entry name" value="Epimerase_deHydtase"/>
</dbReference>